<dbReference type="Proteomes" id="UP000284163">
    <property type="component" value="Unassembled WGS sequence"/>
</dbReference>
<sequence>MSIMLDEAQAYENSRDYDCCQIVEGACTVGDAIYEAYCAGREAPPTDTEITAAAKYLKANPGLFGPSACFIDPNRFGEIARGVLQAARTAMQVH</sequence>
<dbReference type="AlphaFoldDB" id="A0A413KBB5"/>
<gene>
    <name evidence="1" type="ORF">DXA22_08575</name>
</gene>
<reference evidence="1 2" key="1">
    <citation type="submission" date="2018-08" db="EMBL/GenBank/DDBJ databases">
        <title>A genome reference for cultivated species of the human gut microbiota.</title>
        <authorList>
            <person name="Zou Y."/>
            <person name="Xue W."/>
            <person name="Luo G."/>
        </authorList>
    </citation>
    <scope>NUCLEOTIDE SEQUENCE [LARGE SCALE GENOMIC DNA]</scope>
    <source>
        <strain evidence="1 2">CF01-1</strain>
    </source>
</reference>
<comment type="caution">
    <text evidence="1">The sequence shown here is derived from an EMBL/GenBank/DDBJ whole genome shotgun (WGS) entry which is preliminary data.</text>
</comment>
<dbReference type="EMBL" id="QSDK01000015">
    <property type="protein sequence ID" value="RGY75568.1"/>
    <property type="molecule type" value="Genomic_DNA"/>
</dbReference>
<dbReference type="RefSeq" id="WP_117783956.1">
    <property type="nucleotide sequence ID" value="NZ_CP079235.1"/>
</dbReference>
<protein>
    <submittedName>
        <fullName evidence="1">Uncharacterized protein</fullName>
    </submittedName>
</protein>
<name>A0A413KBB5_BIFPS</name>
<proteinExistence type="predicted"/>
<organism evidence="1 2">
    <name type="scientific">Bifidobacterium pseudocatenulatum</name>
    <dbReference type="NCBI Taxonomy" id="28026"/>
    <lineage>
        <taxon>Bacteria</taxon>
        <taxon>Bacillati</taxon>
        <taxon>Actinomycetota</taxon>
        <taxon>Actinomycetes</taxon>
        <taxon>Bifidobacteriales</taxon>
        <taxon>Bifidobacteriaceae</taxon>
        <taxon>Bifidobacterium</taxon>
    </lineage>
</organism>
<accession>A0A413KBB5</accession>
<evidence type="ECO:0000313" key="1">
    <source>
        <dbReference type="EMBL" id="RGY75568.1"/>
    </source>
</evidence>
<evidence type="ECO:0000313" key="2">
    <source>
        <dbReference type="Proteomes" id="UP000284163"/>
    </source>
</evidence>